<accession>A0ABT6H1W6</accession>
<sequence>MQIHCLPLPVPFATETVNTYLIKGDALTLIDTGTKTEETRQALVHQLAQFGYEIKDIETVVLTHHHADHSGLLGEFSDRTNIVGHPLNEPWITQNVAFIQKYERFSASLASELGVPEAFIEKGLSLTNTLKLACKRSLTRSVCEGDEIAELPGFRVIETPGHASTHIALYREQDGLMIGGDVLLARISSNPLLEPPYEGGEREKPLLAYNHSLRRLAEMPISRIMTGHGEDVTEVEKLVRERLQKQQKRAEQVLQMIKKRPMTAFEVCQALFPGIYQKQLALTISETVGQLDFLEYNQKVKVDSVSGVLIYQSR</sequence>
<name>A0ABT6H1W6_9BACI</name>
<evidence type="ECO:0000313" key="3">
    <source>
        <dbReference type="Proteomes" id="UP001218246"/>
    </source>
</evidence>
<dbReference type="RefSeq" id="WP_124563485.1">
    <property type="nucleotide sequence ID" value="NZ_JARRRY010000001.1"/>
</dbReference>
<dbReference type="InterPro" id="IPR050662">
    <property type="entry name" value="Sec-metab_biosynth-thioest"/>
</dbReference>
<dbReference type="PANTHER" id="PTHR23131:SF4">
    <property type="entry name" value="METALLO-BETA-LACTAMASE SUPERFAMILY POTEIN"/>
    <property type="match status" value="1"/>
</dbReference>
<protein>
    <submittedName>
        <fullName evidence="2">MBL fold metallo-hydrolase</fullName>
    </submittedName>
</protein>
<feature type="domain" description="Metallo-beta-lactamase" evidence="1">
    <location>
        <begin position="16"/>
        <end position="228"/>
    </location>
</feature>
<dbReference type="Proteomes" id="UP001218246">
    <property type="component" value="Unassembled WGS sequence"/>
</dbReference>
<gene>
    <name evidence="2" type="ORF">P6P90_05255</name>
</gene>
<dbReference type="Gene3D" id="3.60.15.10">
    <property type="entry name" value="Ribonuclease Z/Hydroxyacylglutathione hydrolase-like"/>
    <property type="match status" value="1"/>
</dbReference>
<reference evidence="2 3" key="1">
    <citation type="submission" date="2023-04" db="EMBL/GenBank/DDBJ databases">
        <title>Ectobacillus antri isolated from activated sludge.</title>
        <authorList>
            <person name="Yan P."/>
            <person name="Liu X."/>
        </authorList>
    </citation>
    <scope>NUCLEOTIDE SEQUENCE [LARGE SCALE GENOMIC DNA]</scope>
    <source>
        <strain evidence="2 3">C18H</strain>
    </source>
</reference>
<dbReference type="PANTHER" id="PTHR23131">
    <property type="entry name" value="ENDORIBONUCLEASE LACTB2"/>
    <property type="match status" value="1"/>
</dbReference>
<keyword evidence="3" id="KW-1185">Reference proteome</keyword>
<dbReference type="InterPro" id="IPR001279">
    <property type="entry name" value="Metallo-B-lactamas"/>
</dbReference>
<organism evidence="2 3">
    <name type="scientific">Ectobacillus antri</name>
    <dbReference type="NCBI Taxonomy" id="2486280"/>
    <lineage>
        <taxon>Bacteria</taxon>
        <taxon>Bacillati</taxon>
        <taxon>Bacillota</taxon>
        <taxon>Bacilli</taxon>
        <taxon>Bacillales</taxon>
        <taxon>Bacillaceae</taxon>
        <taxon>Ectobacillus</taxon>
    </lineage>
</organism>
<dbReference type="EMBL" id="JARULN010000002">
    <property type="protein sequence ID" value="MDG5753404.1"/>
    <property type="molecule type" value="Genomic_DNA"/>
</dbReference>
<proteinExistence type="predicted"/>
<dbReference type="SMART" id="SM00849">
    <property type="entry name" value="Lactamase_B"/>
    <property type="match status" value="1"/>
</dbReference>
<dbReference type="InterPro" id="IPR036866">
    <property type="entry name" value="RibonucZ/Hydroxyglut_hydro"/>
</dbReference>
<evidence type="ECO:0000259" key="1">
    <source>
        <dbReference type="SMART" id="SM00849"/>
    </source>
</evidence>
<dbReference type="Pfam" id="PF00753">
    <property type="entry name" value="Lactamase_B"/>
    <property type="match status" value="1"/>
</dbReference>
<evidence type="ECO:0000313" key="2">
    <source>
        <dbReference type="EMBL" id="MDG5753404.1"/>
    </source>
</evidence>
<dbReference type="SUPFAM" id="SSF56281">
    <property type="entry name" value="Metallo-hydrolase/oxidoreductase"/>
    <property type="match status" value="1"/>
</dbReference>
<comment type="caution">
    <text evidence="2">The sequence shown here is derived from an EMBL/GenBank/DDBJ whole genome shotgun (WGS) entry which is preliminary data.</text>
</comment>